<reference evidence="2" key="2">
    <citation type="submission" date="2013-10" db="EMBL/GenBank/DDBJ databases">
        <authorList>
            <person name="Aslett M."/>
        </authorList>
    </citation>
    <scope>NUCLEOTIDE SEQUENCE [LARGE SCALE GENOMIC DNA]</scope>
    <source>
        <strain evidence="2">Houghton</strain>
    </source>
</reference>
<reference evidence="2" key="1">
    <citation type="submission" date="2013-10" db="EMBL/GenBank/DDBJ databases">
        <title>Genomic analysis of the causative agents of coccidiosis in chickens.</title>
        <authorList>
            <person name="Reid A.J."/>
            <person name="Blake D."/>
            <person name="Billington K."/>
            <person name="Browne H."/>
            <person name="Dunn M."/>
            <person name="Hung S."/>
            <person name="Kawahara F."/>
            <person name="Miranda-Saavedra D."/>
            <person name="Mourier T."/>
            <person name="Nagra H."/>
            <person name="Otto T.D."/>
            <person name="Rawlings N."/>
            <person name="Sanchez A."/>
            <person name="Sanders M."/>
            <person name="Subramaniam C."/>
            <person name="Tay Y."/>
            <person name="Dear P."/>
            <person name="Doerig C."/>
            <person name="Gruber A."/>
            <person name="Parkinson J."/>
            <person name="Shirley M."/>
            <person name="Wan K.L."/>
            <person name="Berriman M."/>
            <person name="Tomley F."/>
            <person name="Pain A."/>
        </authorList>
    </citation>
    <scope>NUCLEOTIDE SEQUENCE [LARGE SCALE GENOMIC DNA]</scope>
    <source>
        <strain evidence="2">Houghton</strain>
    </source>
</reference>
<feature type="compositionally biased region" description="Basic residues" evidence="1">
    <location>
        <begin position="7"/>
        <end position="16"/>
    </location>
</feature>
<dbReference type="VEuPathDB" id="ToxoDB:EMH_0022440"/>
<dbReference type="EMBL" id="HG687257">
    <property type="protein sequence ID" value="CDJ34849.1"/>
    <property type="molecule type" value="Genomic_DNA"/>
</dbReference>
<sequence length="478" mass="51838">MCSQSRMRNHAMRTRARQLSAGKGTKRGFESLCGSDSDEESAWLSSDSDHDASALLVLPIKARLMGKDLHESSGSLEAGQQAVSHQMTPSASALSGKTRRAYWKTDLSDPAGRVVSGSRKEVEATEALLQLSMSSSVELAGGGARGQGEEEPQPSTSTRSRRRAHRAREQGEEEPQPSTSTRSRRRAHRLRKPLSVAERAEAEVPAAPALGNLAYWKIALSDPAGGFVSDSRKEVEAAEALQQLSMGSSVGRAGGGAREQGEEEPQPSTSTRSRRRAHRLQKPLSMAKRAEAEVPAAPALGNLAYWKIDLSDPAGGFVSDSRKEVEAAEALQQLSMGSSVGRAGGGAREQGEEEPQPSTSTRSRRRAHRLQKPLSVAERAEAEVPAAPALGNLPISSHLFVRLPVVDKTKLLRRFSPTTAVCEGWRTAKPTVLLSRAHDYLAQPSLTPEEMEKLTYDAERLCKYLAHNKPRRWGPRAR</sequence>
<feature type="region of interest" description="Disordered" evidence="1">
    <location>
        <begin position="1"/>
        <end position="33"/>
    </location>
</feature>
<evidence type="ECO:0000313" key="3">
    <source>
        <dbReference type="Proteomes" id="UP000030744"/>
    </source>
</evidence>
<protein>
    <submittedName>
        <fullName evidence="2">Uncharacterized protein</fullName>
    </submittedName>
</protein>
<dbReference type="RefSeq" id="XP_013357411.1">
    <property type="nucleotide sequence ID" value="XM_013501957.1"/>
</dbReference>
<proteinExistence type="predicted"/>
<feature type="compositionally biased region" description="Basic residues" evidence="1">
    <location>
        <begin position="272"/>
        <end position="281"/>
    </location>
</feature>
<gene>
    <name evidence="2" type="ORF">EMH_0022440</name>
</gene>
<keyword evidence="3" id="KW-1185">Reference proteome</keyword>
<name>U6KA89_9EIME</name>
<accession>U6KA89</accession>
<feature type="region of interest" description="Disordered" evidence="1">
    <location>
        <begin position="72"/>
        <end position="98"/>
    </location>
</feature>
<feature type="compositionally biased region" description="Basic residues" evidence="1">
    <location>
        <begin position="182"/>
        <end position="192"/>
    </location>
</feature>
<feature type="region of interest" description="Disordered" evidence="1">
    <location>
        <begin position="242"/>
        <end position="291"/>
    </location>
</feature>
<dbReference type="GeneID" id="25377126"/>
<feature type="compositionally biased region" description="Polar residues" evidence="1">
    <location>
        <begin position="81"/>
        <end position="95"/>
    </location>
</feature>
<feature type="compositionally biased region" description="Basic residues" evidence="1">
    <location>
        <begin position="362"/>
        <end position="371"/>
    </location>
</feature>
<dbReference type="AlphaFoldDB" id="U6KA89"/>
<organism evidence="2 3">
    <name type="scientific">Eimeria mitis</name>
    <dbReference type="NCBI Taxonomy" id="44415"/>
    <lineage>
        <taxon>Eukaryota</taxon>
        <taxon>Sar</taxon>
        <taxon>Alveolata</taxon>
        <taxon>Apicomplexa</taxon>
        <taxon>Conoidasida</taxon>
        <taxon>Coccidia</taxon>
        <taxon>Eucoccidiorida</taxon>
        <taxon>Eimeriorina</taxon>
        <taxon>Eimeriidae</taxon>
        <taxon>Eimeria</taxon>
    </lineage>
</organism>
<evidence type="ECO:0000256" key="1">
    <source>
        <dbReference type="SAM" id="MobiDB-lite"/>
    </source>
</evidence>
<evidence type="ECO:0000313" key="2">
    <source>
        <dbReference type="EMBL" id="CDJ34849.1"/>
    </source>
</evidence>
<feature type="region of interest" description="Disordered" evidence="1">
    <location>
        <begin position="332"/>
        <end position="373"/>
    </location>
</feature>
<feature type="region of interest" description="Disordered" evidence="1">
    <location>
        <begin position="137"/>
        <end position="194"/>
    </location>
</feature>
<dbReference type="Proteomes" id="UP000030744">
    <property type="component" value="Unassembled WGS sequence"/>
</dbReference>